<proteinExistence type="predicted"/>
<sequence>MLFALIAIVCGAQLTAAAANSSTDACYLAVAGTAVQTQSASADCSTFLDTSIQGPPVYVHLQFITGLAHDFSSSTPTADVTATSTQTIVYATSTLTDGATTVIYGISTYTGGPTTVVYESTTIIFGTTTSVVSTSTATYNPQPTVTGIVTNPSYTYNLSGPYPKTQTCDAACIPAYASPCSGTAQYSSACSALGITATTVTIPPVTIDETFSPTVTVTTSVLANSPTSTLPPCANAMPTFAFEAGSSVGPSPNYLLFAGLDFVNGTTAYTGLGSPTLSGATNFSLNAAGNLVEDQFGFVAVANIGDPTSQSSGLYFDSPDYVNQNGYLPLTPPSQ</sequence>
<evidence type="ECO:0000313" key="2">
    <source>
        <dbReference type="EMBL" id="SLM39340.1"/>
    </source>
</evidence>
<feature type="signal peptide" evidence="1">
    <location>
        <begin position="1"/>
        <end position="17"/>
    </location>
</feature>
<protein>
    <submittedName>
        <fullName evidence="2">Uncharacterized protein</fullName>
    </submittedName>
</protein>
<accession>A0A1W5D8M3</accession>
<dbReference type="Proteomes" id="UP000192927">
    <property type="component" value="Unassembled WGS sequence"/>
</dbReference>
<organism evidence="2 3">
    <name type="scientific">Lasallia pustulata</name>
    <dbReference type="NCBI Taxonomy" id="136370"/>
    <lineage>
        <taxon>Eukaryota</taxon>
        <taxon>Fungi</taxon>
        <taxon>Dikarya</taxon>
        <taxon>Ascomycota</taxon>
        <taxon>Pezizomycotina</taxon>
        <taxon>Lecanoromycetes</taxon>
        <taxon>OSLEUM clade</taxon>
        <taxon>Umbilicariomycetidae</taxon>
        <taxon>Umbilicariales</taxon>
        <taxon>Umbilicariaceae</taxon>
        <taxon>Lasallia</taxon>
    </lineage>
</organism>
<feature type="chain" id="PRO_5012303461" evidence="1">
    <location>
        <begin position="18"/>
        <end position="335"/>
    </location>
</feature>
<reference evidence="3" key="1">
    <citation type="submission" date="2017-03" db="EMBL/GenBank/DDBJ databases">
        <authorList>
            <person name="Sharma R."/>
            <person name="Thines M."/>
        </authorList>
    </citation>
    <scope>NUCLEOTIDE SEQUENCE [LARGE SCALE GENOMIC DNA]</scope>
</reference>
<keyword evidence="1" id="KW-0732">Signal</keyword>
<keyword evidence="3" id="KW-1185">Reference proteome</keyword>
<dbReference type="EMBL" id="FWEW01003499">
    <property type="protein sequence ID" value="SLM39340.1"/>
    <property type="molecule type" value="Genomic_DNA"/>
</dbReference>
<name>A0A1W5D8M3_9LECA</name>
<evidence type="ECO:0000256" key="1">
    <source>
        <dbReference type="SAM" id="SignalP"/>
    </source>
</evidence>
<evidence type="ECO:0000313" key="3">
    <source>
        <dbReference type="Proteomes" id="UP000192927"/>
    </source>
</evidence>
<dbReference type="AlphaFoldDB" id="A0A1W5D8M3"/>